<reference evidence="1 2" key="1">
    <citation type="submission" date="2024-05" db="EMBL/GenBank/DDBJ databases">
        <authorList>
            <person name="Wallberg A."/>
        </authorList>
    </citation>
    <scope>NUCLEOTIDE SEQUENCE [LARGE SCALE GENOMIC DNA]</scope>
</reference>
<dbReference type="Proteomes" id="UP001497623">
    <property type="component" value="Unassembled WGS sequence"/>
</dbReference>
<keyword evidence="2" id="KW-1185">Reference proteome</keyword>
<accession>A0AAV2QSD4</accession>
<organism evidence="1 2">
    <name type="scientific">Meganyctiphanes norvegica</name>
    <name type="common">Northern krill</name>
    <name type="synonym">Thysanopoda norvegica</name>
    <dbReference type="NCBI Taxonomy" id="48144"/>
    <lineage>
        <taxon>Eukaryota</taxon>
        <taxon>Metazoa</taxon>
        <taxon>Ecdysozoa</taxon>
        <taxon>Arthropoda</taxon>
        <taxon>Crustacea</taxon>
        <taxon>Multicrustacea</taxon>
        <taxon>Malacostraca</taxon>
        <taxon>Eumalacostraca</taxon>
        <taxon>Eucarida</taxon>
        <taxon>Euphausiacea</taxon>
        <taxon>Euphausiidae</taxon>
        <taxon>Meganyctiphanes</taxon>
    </lineage>
</organism>
<comment type="caution">
    <text evidence="1">The sequence shown here is derived from an EMBL/GenBank/DDBJ whole genome shotgun (WGS) entry which is preliminary data.</text>
</comment>
<dbReference type="EMBL" id="CAXKWB010009656">
    <property type="protein sequence ID" value="CAL4095533.1"/>
    <property type="molecule type" value="Genomic_DNA"/>
</dbReference>
<name>A0AAV2QSD4_MEGNR</name>
<protein>
    <submittedName>
        <fullName evidence="1">Uncharacterized protein</fullName>
    </submittedName>
</protein>
<dbReference type="SUPFAM" id="SSF53822">
    <property type="entry name" value="Periplasmic binding protein-like I"/>
    <property type="match status" value="1"/>
</dbReference>
<proteinExistence type="predicted"/>
<dbReference type="Gene3D" id="3.40.50.2300">
    <property type="match status" value="1"/>
</dbReference>
<dbReference type="InterPro" id="IPR028082">
    <property type="entry name" value="Peripla_BP_I"/>
</dbReference>
<evidence type="ECO:0000313" key="1">
    <source>
        <dbReference type="EMBL" id="CAL4095533.1"/>
    </source>
</evidence>
<feature type="non-terminal residue" evidence="1">
    <location>
        <position position="1"/>
    </location>
</feature>
<dbReference type="AlphaFoldDB" id="A0AAV2QSD4"/>
<dbReference type="FunFam" id="3.40.50.2300:FF:000153">
    <property type="entry name" value="Guanylate cyclase"/>
    <property type="match status" value="1"/>
</dbReference>
<gene>
    <name evidence="1" type="ORF">MNOR_LOCUS15434</name>
</gene>
<sequence length="106" mass="11949">ITNNMWNNTIYCSLTGNISIDDNGDRKADYSLLDMDPLTGYFKVVATYYGQNESLVFNDEVSWPGGSPPKDRPPCDFDGSLCPEPKGNISVHENIFVIFCCCYYRT</sequence>
<evidence type="ECO:0000313" key="2">
    <source>
        <dbReference type="Proteomes" id="UP001497623"/>
    </source>
</evidence>